<evidence type="ECO:0000256" key="1">
    <source>
        <dbReference type="SAM" id="MobiDB-lite"/>
    </source>
</evidence>
<dbReference type="EMBL" id="AP024233">
    <property type="protein sequence ID" value="BCO09436.1"/>
    <property type="molecule type" value="Genomic_DNA"/>
</dbReference>
<sequence>MSENEKKKRRQVRAENPSGACGYVGHLTADELKARAVGDEVDGTCPLCGLVHLSMDEIAELERQKVIQSERFDTIRDEAEAREE</sequence>
<dbReference type="RefSeq" id="WP_267926186.1">
    <property type="nucleotide sequence ID" value="NZ_AP024233.1"/>
</dbReference>
<protein>
    <submittedName>
        <fullName evidence="2">Uncharacterized protein</fullName>
    </submittedName>
</protein>
<evidence type="ECO:0000313" key="3">
    <source>
        <dbReference type="Proteomes" id="UP001063350"/>
    </source>
</evidence>
<evidence type="ECO:0000313" key="2">
    <source>
        <dbReference type="EMBL" id="BCO09436.1"/>
    </source>
</evidence>
<dbReference type="KEGG" id="ddu:GF1_18120"/>
<dbReference type="AlphaFoldDB" id="A0A915U0X0"/>
<gene>
    <name evidence="2" type="ORF">GF1_18120</name>
</gene>
<name>A0A915U0X0_9BACT</name>
<organism evidence="2 3">
    <name type="scientific">Desulfolithobacter dissulfuricans</name>
    <dbReference type="NCBI Taxonomy" id="2795293"/>
    <lineage>
        <taxon>Bacteria</taxon>
        <taxon>Pseudomonadati</taxon>
        <taxon>Thermodesulfobacteriota</taxon>
        <taxon>Desulfobulbia</taxon>
        <taxon>Desulfobulbales</taxon>
        <taxon>Desulfobulbaceae</taxon>
        <taxon>Desulfolithobacter</taxon>
    </lineage>
</organism>
<dbReference type="Proteomes" id="UP001063350">
    <property type="component" value="Chromosome"/>
</dbReference>
<keyword evidence="3" id="KW-1185">Reference proteome</keyword>
<accession>A0A915U0X0</accession>
<reference evidence="2" key="1">
    <citation type="submission" date="2020-12" db="EMBL/GenBank/DDBJ databases">
        <title>Desulfobium dissulfuricans gen. nov., sp. nov., a novel mesophilic, sulfate-reducing bacterium isolated from a deep-sea hydrothermal vent.</title>
        <authorList>
            <person name="Hashimoto Y."/>
            <person name="Tame A."/>
            <person name="Sawayama S."/>
            <person name="Miyazaki J."/>
            <person name="Takai K."/>
            <person name="Nakagawa S."/>
        </authorList>
    </citation>
    <scope>NUCLEOTIDE SEQUENCE</scope>
    <source>
        <strain evidence="2">GF1</strain>
    </source>
</reference>
<feature type="region of interest" description="Disordered" evidence="1">
    <location>
        <begin position="1"/>
        <end position="20"/>
    </location>
</feature>
<proteinExistence type="predicted"/>